<evidence type="ECO:0000256" key="1">
    <source>
        <dbReference type="ARBA" id="ARBA00004123"/>
    </source>
</evidence>
<evidence type="ECO:0000256" key="13">
    <source>
        <dbReference type="SAM" id="MobiDB-lite"/>
    </source>
</evidence>
<keyword evidence="2" id="KW-0597">Phosphoprotein</keyword>
<dbReference type="Gene3D" id="3.30.890.10">
    <property type="entry name" value="Methyl-cpg-binding Protein 2, Chain A"/>
    <property type="match status" value="1"/>
</dbReference>
<feature type="compositionally biased region" description="Basic and acidic residues" evidence="13">
    <location>
        <begin position="270"/>
        <end position="293"/>
    </location>
</feature>
<feature type="domain" description="MBD" evidence="14">
    <location>
        <begin position="38"/>
        <end position="110"/>
    </location>
</feature>
<sequence length="493" mass="56602">MDSTTNGLTENSTHLEIYRGDLTQVEISEDTNDQSHKEKQESNHISAMPPGWIREVRQRKAGKTAGKLDVYITSPQGQRFRSRASLHTFLLKSGNDNVDINLFNFSTSENDVTTSQIFPSKVKQRRRKKKDADGQQEKTEDGREILDPPPNKSERSSSSTRKDTQDRKTKSTENTNHLNTDIVLEKITHRLEVCPDSTDGLEDNMELQKSPQRVGLLREKLLRLAPSCNQQNTIIAHKEEVTSSQSSIPTLNVEPATESGDEGEDVPDAEEIHENRSKGDNKANSEVEAHSHEDVEEEVVLPDITGGSSTPRRESQNKSRSSEDKRKTSPYFSRKPLKDGLSPPRRKAFKKWTPPRSPFHLVQETLFHDPWKLLVATVFLNKTSGRMAIPVLWQFFERYPSAEATRVADWKPMSELMKPLGLYELRAKTLIRFSDEYLNKQWRYPIELHGIGKYGNDSYRIFCLGEWRQVTPEDHKLNKYHAWLWENHEMLGI</sequence>
<keyword evidence="3" id="KW-0227">DNA damage</keyword>
<proteinExistence type="predicted"/>
<feature type="region of interest" description="Disordered" evidence="13">
    <location>
        <begin position="116"/>
        <end position="177"/>
    </location>
</feature>
<dbReference type="PANTHER" id="PTHR15074:SF7">
    <property type="entry name" value="METHYL-CPG-BINDING DOMAIN PROTEIN 4"/>
    <property type="match status" value="1"/>
</dbReference>
<evidence type="ECO:0000256" key="8">
    <source>
        <dbReference type="ARBA" id="ARBA00055831"/>
    </source>
</evidence>
<dbReference type="GO" id="GO:0005634">
    <property type="term" value="C:nucleus"/>
    <property type="evidence" value="ECO:0007669"/>
    <property type="project" value="UniProtKB-SubCell"/>
</dbReference>
<dbReference type="InterPro" id="IPR016177">
    <property type="entry name" value="DNA-bd_dom_sf"/>
</dbReference>
<dbReference type="SUPFAM" id="SSF48150">
    <property type="entry name" value="DNA-glycosylase"/>
    <property type="match status" value="1"/>
</dbReference>
<accession>A0A6P7IVW7</accession>
<dbReference type="PANTHER" id="PTHR15074">
    <property type="entry name" value="METHYL-CPG-BINDING PROTEIN"/>
    <property type="match status" value="1"/>
</dbReference>
<keyword evidence="4" id="KW-0378">Hydrolase</keyword>
<gene>
    <name evidence="16" type="primary">mbd4</name>
</gene>
<protein>
    <recommendedName>
        <fullName evidence="10">Methyl-CpG-binding domain protein 4</fullName>
    </recommendedName>
    <alternativeName>
        <fullName evidence="11">Methyl-CpG-binding protein MBD4</fullName>
    </alternativeName>
    <alternativeName>
        <fullName evidence="12">Mismatch-specific DNA N-glycosylase</fullName>
    </alternativeName>
</protein>
<dbReference type="OrthoDB" id="10265068at2759"/>
<name>A0A6P7IVW7_9TELE</name>
<dbReference type="SUPFAM" id="SSF54171">
    <property type="entry name" value="DNA-binding domain"/>
    <property type="match status" value="1"/>
</dbReference>
<dbReference type="CTD" id="8930"/>
<comment type="subunit">
    <text evidence="9">Interacts with MLH1.</text>
</comment>
<feature type="compositionally biased region" description="Basic and acidic residues" evidence="13">
    <location>
        <begin position="311"/>
        <end position="327"/>
    </location>
</feature>
<comment type="subcellular location">
    <subcellularLocation>
        <location evidence="1">Nucleus</location>
    </subcellularLocation>
</comment>
<evidence type="ECO:0000313" key="15">
    <source>
        <dbReference type="Proteomes" id="UP000515145"/>
    </source>
</evidence>
<dbReference type="AlphaFoldDB" id="A0A6P7IVW7"/>
<evidence type="ECO:0000256" key="2">
    <source>
        <dbReference type="ARBA" id="ARBA00022553"/>
    </source>
</evidence>
<dbReference type="PIRSF" id="PIRSF038005">
    <property type="entry name" value="Methyl_CpG_bd_MBD4"/>
    <property type="match status" value="1"/>
</dbReference>
<dbReference type="RefSeq" id="XP_028266009.1">
    <property type="nucleotide sequence ID" value="XM_028410208.1"/>
</dbReference>
<feature type="compositionally biased region" description="Basic and acidic residues" evidence="13">
    <location>
        <begin position="33"/>
        <end position="42"/>
    </location>
</feature>
<organism evidence="15 16">
    <name type="scientific">Parambassis ranga</name>
    <name type="common">Indian glassy fish</name>
    <dbReference type="NCBI Taxonomy" id="210632"/>
    <lineage>
        <taxon>Eukaryota</taxon>
        <taxon>Metazoa</taxon>
        <taxon>Chordata</taxon>
        <taxon>Craniata</taxon>
        <taxon>Vertebrata</taxon>
        <taxon>Euteleostomi</taxon>
        <taxon>Actinopterygii</taxon>
        <taxon>Neopterygii</taxon>
        <taxon>Teleostei</taxon>
        <taxon>Neoteleostei</taxon>
        <taxon>Acanthomorphata</taxon>
        <taxon>Ovalentaria</taxon>
        <taxon>Ambassidae</taxon>
        <taxon>Parambassis</taxon>
    </lineage>
</organism>
<dbReference type="Proteomes" id="UP000515145">
    <property type="component" value="Chromosome 7"/>
</dbReference>
<evidence type="ECO:0000256" key="12">
    <source>
        <dbReference type="ARBA" id="ARBA00083330"/>
    </source>
</evidence>
<evidence type="ECO:0000256" key="5">
    <source>
        <dbReference type="ARBA" id="ARBA00023125"/>
    </source>
</evidence>
<dbReference type="InterPro" id="IPR001739">
    <property type="entry name" value="Methyl_CpG_DNA-bd"/>
</dbReference>
<dbReference type="InParanoid" id="A0A6P7IVW7"/>
<comment type="function">
    <text evidence="8">Mismatch-specific DNA N-glycosylase involved in DNA repair. Has thymine glycosylase activity and is specific for G:T mismatches within methylated and unmethylated CpG sites. Can also remove uracil or 5-fluorouracil in G:U mismatches. Has no lyase activity. Was first identified as methyl-CpG-binding protein.</text>
</comment>
<dbReference type="GO" id="GO:0003677">
    <property type="term" value="F:DNA binding"/>
    <property type="evidence" value="ECO:0007669"/>
    <property type="project" value="UniProtKB-KW"/>
</dbReference>
<keyword evidence="5" id="KW-0238">DNA-binding</keyword>
<feature type="compositionally biased region" description="Polar residues" evidence="13">
    <location>
        <begin position="1"/>
        <end position="14"/>
    </location>
</feature>
<feature type="compositionally biased region" description="Acidic residues" evidence="13">
    <location>
        <begin position="259"/>
        <end position="269"/>
    </location>
</feature>
<dbReference type="Gene3D" id="1.10.340.30">
    <property type="entry name" value="Hypothetical protein, domain 2"/>
    <property type="match status" value="1"/>
</dbReference>
<dbReference type="InterPro" id="IPR045138">
    <property type="entry name" value="MeCP2/MBD4"/>
</dbReference>
<dbReference type="PROSITE" id="PS50982">
    <property type="entry name" value="MBD"/>
    <property type="match status" value="1"/>
</dbReference>
<keyword evidence="7" id="KW-0539">Nucleus</keyword>
<evidence type="ECO:0000256" key="7">
    <source>
        <dbReference type="ARBA" id="ARBA00023242"/>
    </source>
</evidence>
<keyword evidence="6" id="KW-0234">DNA repair</keyword>
<feature type="compositionally biased region" description="Basic and acidic residues" evidence="13">
    <location>
        <begin position="130"/>
        <end position="171"/>
    </location>
</feature>
<reference evidence="16" key="1">
    <citation type="submission" date="2025-08" db="UniProtKB">
        <authorList>
            <consortium name="RefSeq"/>
        </authorList>
    </citation>
    <scope>IDENTIFICATION</scope>
</reference>
<dbReference type="CDD" id="cd01396">
    <property type="entry name" value="MeCP2_MBD"/>
    <property type="match status" value="1"/>
</dbReference>
<dbReference type="InterPro" id="IPR017352">
    <property type="entry name" value="MBD4"/>
</dbReference>
<dbReference type="GO" id="GO:0008263">
    <property type="term" value="F:pyrimidine-specific mismatch base pair DNA N-glycosylase activity"/>
    <property type="evidence" value="ECO:0007669"/>
    <property type="project" value="InterPro"/>
</dbReference>
<evidence type="ECO:0000256" key="9">
    <source>
        <dbReference type="ARBA" id="ARBA00062707"/>
    </source>
</evidence>
<evidence type="ECO:0000259" key="14">
    <source>
        <dbReference type="PROSITE" id="PS50982"/>
    </source>
</evidence>
<evidence type="ECO:0000313" key="16">
    <source>
        <dbReference type="RefSeq" id="XP_028266009.1"/>
    </source>
</evidence>
<evidence type="ECO:0000256" key="3">
    <source>
        <dbReference type="ARBA" id="ARBA00022763"/>
    </source>
</evidence>
<dbReference type="FunFam" id="1.10.340.30:FF:000051">
    <property type="entry name" value="Methyl-CpG-binding domain protein 4"/>
    <property type="match status" value="1"/>
</dbReference>
<dbReference type="GO" id="GO:0006281">
    <property type="term" value="P:DNA repair"/>
    <property type="evidence" value="ECO:0007669"/>
    <property type="project" value="UniProtKB-KW"/>
</dbReference>
<evidence type="ECO:0000256" key="11">
    <source>
        <dbReference type="ARBA" id="ARBA00076709"/>
    </source>
</evidence>
<feature type="region of interest" description="Disordered" evidence="13">
    <location>
        <begin position="1"/>
        <end position="49"/>
    </location>
</feature>
<dbReference type="InterPro" id="IPR011257">
    <property type="entry name" value="DNA_glycosylase"/>
</dbReference>
<dbReference type="GeneID" id="114438691"/>
<evidence type="ECO:0000256" key="6">
    <source>
        <dbReference type="ARBA" id="ARBA00023204"/>
    </source>
</evidence>
<evidence type="ECO:0000256" key="4">
    <source>
        <dbReference type="ARBA" id="ARBA00022801"/>
    </source>
</evidence>
<dbReference type="Pfam" id="PF01429">
    <property type="entry name" value="MBD"/>
    <property type="match status" value="1"/>
</dbReference>
<dbReference type="SMART" id="SM00391">
    <property type="entry name" value="MBD"/>
    <property type="match status" value="1"/>
</dbReference>
<feature type="region of interest" description="Disordered" evidence="13">
    <location>
        <begin position="238"/>
        <end position="349"/>
    </location>
</feature>
<evidence type="ECO:0000256" key="10">
    <source>
        <dbReference type="ARBA" id="ARBA00069821"/>
    </source>
</evidence>
<keyword evidence="15" id="KW-1185">Reference proteome</keyword>